<dbReference type="Pfam" id="PF19291">
    <property type="entry name" value="TREH_N"/>
    <property type="match status" value="1"/>
</dbReference>
<dbReference type="InterPro" id="IPR012341">
    <property type="entry name" value="6hp_glycosidase-like_sf"/>
</dbReference>
<evidence type="ECO:0000259" key="1">
    <source>
        <dbReference type="Pfam" id="PF00723"/>
    </source>
</evidence>
<dbReference type="STRING" id="1225564.AA309_04490"/>
<feature type="domain" description="Trehalase-like N-terminal" evidence="2">
    <location>
        <begin position="7"/>
        <end position="160"/>
    </location>
</feature>
<protein>
    <submittedName>
        <fullName evidence="3">Glucoamylase</fullName>
    </submittedName>
</protein>
<evidence type="ECO:0000313" key="3">
    <source>
        <dbReference type="EMBL" id="KLK94296.1"/>
    </source>
</evidence>
<dbReference type="PANTHER" id="PTHR31616">
    <property type="entry name" value="TREHALASE"/>
    <property type="match status" value="1"/>
</dbReference>
<name>A0A0H1RHM7_9HYPH</name>
<dbReference type="Proteomes" id="UP000035489">
    <property type="component" value="Unassembled WGS sequence"/>
</dbReference>
<dbReference type="AlphaFoldDB" id="A0A0H1RHM7"/>
<dbReference type="GO" id="GO:0005975">
    <property type="term" value="P:carbohydrate metabolic process"/>
    <property type="evidence" value="ECO:0007669"/>
    <property type="project" value="InterPro"/>
</dbReference>
<dbReference type="PANTHER" id="PTHR31616:SF0">
    <property type="entry name" value="GLUCAN 1,4-ALPHA-GLUCOSIDASE"/>
    <property type="match status" value="1"/>
</dbReference>
<comment type="caution">
    <text evidence="3">The sequence shown here is derived from an EMBL/GenBank/DDBJ whole genome shotgun (WGS) entry which is preliminary data.</text>
</comment>
<dbReference type="Pfam" id="PF00723">
    <property type="entry name" value="Glyco_hydro_15"/>
    <property type="match status" value="1"/>
</dbReference>
<dbReference type="Gene3D" id="1.50.10.10">
    <property type="match status" value="1"/>
</dbReference>
<organism evidence="3 4">
    <name type="scientific">Microvirga vignae</name>
    <dbReference type="NCBI Taxonomy" id="1225564"/>
    <lineage>
        <taxon>Bacteria</taxon>
        <taxon>Pseudomonadati</taxon>
        <taxon>Pseudomonadota</taxon>
        <taxon>Alphaproteobacteria</taxon>
        <taxon>Hyphomicrobiales</taxon>
        <taxon>Methylobacteriaceae</taxon>
        <taxon>Microvirga</taxon>
    </lineage>
</organism>
<keyword evidence="4" id="KW-1185">Reference proteome</keyword>
<evidence type="ECO:0000259" key="2">
    <source>
        <dbReference type="Pfam" id="PF19291"/>
    </source>
</evidence>
<sequence length="603" mass="68689">MSSLDLAVIGNCMIAALVDRRAQIVWSCFPRFDGDPVFSALLDSPEGRTDAEQKGVFAIDMVGMVSCEQSYLQNTAVLVSRMTDSFGNILEITDFAPRFKHYDRTFRPPMLIRRVTPIKGRPRIRVRLRPHYEWGGITPNTTRGSNHLRFVGPRYSLRLTTDASVSYVHEERPFVVERPMSFFFGEDEPMRSETDTTAREFLDSTVDFWRDWVRSLSIPFDWQEAVIRAAITLKLCNFEETGAIVAALTTSVPEAPHTQRNWDYRYCWLRDAYFVIQALNRLGTTKTMEEYLTYITNIVDDMEAIPGQKDMPPLFSITRSPDLEEREATALAGYRGMGPVRVGNAAYTQIQNDAYGSVVLASVHAFLDKRLIRATGNRALFSHLEKLGHRAIEVFDQPDAGPWELRTKAAVHTFPSVMCWAACDRLTKIAVAMGREDRTAFWRENADRMHRIIDERAFNPEKGTFVSSFGGEHLDATLLLLSELNFVKPDDPRFIATVDAVGKALRRGDLLLRYDVEDDFGRMHTAFMICGFWYVDALNAIGRKDEARELFEHILSLRNSFGLFSEDADFTTGELWGNFPQTYSMVGLINSAVRLSRSWEDAF</sequence>
<accession>A0A0H1RHM7</accession>
<dbReference type="RefSeq" id="WP_047187862.1">
    <property type="nucleotide sequence ID" value="NZ_LCYG01000015.1"/>
</dbReference>
<dbReference type="InterPro" id="IPR045582">
    <property type="entry name" value="Trehalase-like_N"/>
</dbReference>
<gene>
    <name evidence="3" type="ORF">AA309_04490</name>
</gene>
<dbReference type="OrthoDB" id="3902805at2"/>
<feature type="domain" description="GH15-like" evidence="1">
    <location>
        <begin position="224"/>
        <end position="591"/>
    </location>
</feature>
<dbReference type="EMBL" id="LCYG01000015">
    <property type="protein sequence ID" value="KLK94296.1"/>
    <property type="molecule type" value="Genomic_DNA"/>
</dbReference>
<dbReference type="GO" id="GO:0004553">
    <property type="term" value="F:hydrolase activity, hydrolyzing O-glycosyl compounds"/>
    <property type="evidence" value="ECO:0007669"/>
    <property type="project" value="UniProtKB-ARBA"/>
</dbReference>
<proteinExistence type="predicted"/>
<dbReference type="InterPro" id="IPR008928">
    <property type="entry name" value="6-hairpin_glycosidase_sf"/>
</dbReference>
<dbReference type="PATRIC" id="fig|1225564.3.peg.1258"/>
<dbReference type="SUPFAM" id="SSF48208">
    <property type="entry name" value="Six-hairpin glycosidases"/>
    <property type="match status" value="1"/>
</dbReference>
<dbReference type="InterPro" id="IPR011613">
    <property type="entry name" value="GH15-like"/>
</dbReference>
<reference evidence="3 4" key="1">
    <citation type="submission" date="2015-05" db="EMBL/GenBank/DDBJ databases">
        <title>Draft genome sequence of Microvirga vignae strain BR3299, a novel nitrogen fixing bacteria isolated from Brazil semi-aired region.</title>
        <authorList>
            <person name="Zilli J.E."/>
            <person name="Passos S.R."/>
            <person name="Leite J."/>
            <person name="Baldani J.I."/>
            <person name="Xavier G.R."/>
            <person name="Rumjaneck N.G."/>
            <person name="Simoes-Araujo J.L."/>
        </authorList>
    </citation>
    <scope>NUCLEOTIDE SEQUENCE [LARGE SCALE GENOMIC DNA]</scope>
    <source>
        <strain evidence="3 4">BR3299</strain>
    </source>
</reference>
<evidence type="ECO:0000313" key="4">
    <source>
        <dbReference type="Proteomes" id="UP000035489"/>
    </source>
</evidence>